<protein>
    <submittedName>
        <fullName evidence="2">Uncharacterized protein</fullName>
    </submittedName>
</protein>
<keyword evidence="1" id="KW-0812">Transmembrane</keyword>
<sequence length="127" mass="14405">MYSRHNPQQKRAYIEVVIFFTGGKVSAMPLVQARLTSSWACLLLLLVLPTIAISYVCNRIVWLLYPLALYAITSFLLFIECEAIAFDSIHQSPDTLHLAIHNLPISLRRACHIIFNSITLIHALIRS</sequence>
<dbReference type="Proteomes" id="UP000825935">
    <property type="component" value="Chromosome 12"/>
</dbReference>
<feature type="transmembrane region" description="Helical" evidence="1">
    <location>
        <begin position="37"/>
        <end position="56"/>
    </location>
</feature>
<evidence type="ECO:0000256" key="1">
    <source>
        <dbReference type="SAM" id="Phobius"/>
    </source>
</evidence>
<evidence type="ECO:0000313" key="2">
    <source>
        <dbReference type="EMBL" id="KAH7423668.1"/>
    </source>
</evidence>
<feature type="transmembrane region" description="Helical" evidence="1">
    <location>
        <begin position="63"/>
        <end position="86"/>
    </location>
</feature>
<proteinExistence type="predicted"/>
<organism evidence="2 3">
    <name type="scientific">Ceratopteris richardii</name>
    <name type="common">Triangle waterfern</name>
    <dbReference type="NCBI Taxonomy" id="49495"/>
    <lineage>
        <taxon>Eukaryota</taxon>
        <taxon>Viridiplantae</taxon>
        <taxon>Streptophyta</taxon>
        <taxon>Embryophyta</taxon>
        <taxon>Tracheophyta</taxon>
        <taxon>Polypodiopsida</taxon>
        <taxon>Polypodiidae</taxon>
        <taxon>Polypodiales</taxon>
        <taxon>Pteridineae</taxon>
        <taxon>Pteridaceae</taxon>
        <taxon>Parkerioideae</taxon>
        <taxon>Ceratopteris</taxon>
    </lineage>
</organism>
<reference evidence="2" key="1">
    <citation type="submission" date="2021-08" db="EMBL/GenBank/DDBJ databases">
        <title>WGS assembly of Ceratopteris richardii.</title>
        <authorList>
            <person name="Marchant D.B."/>
            <person name="Chen G."/>
            <person name="Jenkins J."/>
            <person name="Shu S."/>
            <person name="Leebens-Mack J."/>
            <person name="Grimwood J."/>
            <person name="Schmutz J."/>
            <person name="Soltis P."/>
            <person name="Soltis D."/>
            <person name="Chen Z.-H."/>
        </authorList>
    </citation>
    <scope>NUCLEOTIDE SEQUENCE</scope>
    <source>
        <strain evidence="2">Whitten #5841</strain>
        <tissue evidence="2">Leaf</tissue>
    </source>
</reference>
<keyword evidence="3" id="KW-1185">Reference proteome</keyword>
<dbReference type="EMBL" id="CM035417">
    <property type="protein sequence ID" value="KAH7423668.1"/>
    <property type="molecule type" value="Genomic_DNA"/>
</dbReference>
<evidence type="ECO:0000313" key="3">
    <source>
        <dbReference type="Proteomes" id="UP000825935"/>
    </source>
</evidence>
<feature type="transmembrane region" description="Helical" evidence="1">
    <location>
        <begin position="12"/>
        <end position="31"/>
    </location>
</feature>
<comment type="caution">
    <text evidence="2">The sequence shown here is derived from an EMBL/GenBank/DDBJ whole genome shotgun (WGS) entry which is preliminary data.</text>
</comment>
<keyword evidence="1" id="KW-0472">Membrane</keyword>
<accession>A0A8T2TMF0</accession>
<name>A0A8T2TMF0_CERRI</name>
<dbReference type="AlphaFoldDB" id="A0A8T2TMF0"/>
<gene>
    <name evidence="2" type="ORF">KP509_12G067500</name>
</gene>
<keyword evidence="1" id="KW-1133">Transmembrane helix</keyword>